<gene>
    <name evidence="2" type="primary">spoIIIAC</name>
    <name evidence="2" type="ORF">IAA54_10235</name>
</gene>
<dbReference type="AlphaFoldDB" id="A0A9D1DSD0"/>
<dbReference type="Pfam" id="PF06686">
    <property type="entry name" value="SpoIIIAC"/>
    <property type="match status" value="1"/>
</dbReference>
<accession>A0A9D1DSD0</accession>
<evidence type="ECO:0000256" key="1">
    <source>
        <dbReference type="SAM" id="Phobius"/>
    </source>
</evidence>
<dbReference type="Proteomes" id="UP000886785">
    <property type="component" value="Unassembled WGS sequence"/>
</dbReference>
<reference evidence="2" key="1">
    <citation type="submission" date="2020-10" db="EMBL/GenBank/DDBJ databases">
        <authorList>
            <person name="Gilroy R."/>
        </authorList>
    </citation>
    <scope>NUCLEOTIDE SEQUENCE</scope>
    <source>
        <strain evidence="2">ChiSjej1B19-7085</strain>
    </source>
</reference>
<keyword evidence="1" id="KW-1133">Transmembrane helix</keyword>
<organism evidence="2 3">
    <name type="scientific">Candidatus Gallacutalibacter pullicola</name>
    <dbReference type="NCBI Taxonomy" id="2840830"/>
    <lineage>
        <taxon>Bacteria</taxon>
        <taxon>Bacillati</taxon>
        <taxon>Bacillota</taxon>
        <taxon>Clostridia</taxon>
        <taxon>Eubacteriales</taxon>
        <taxon>Candidatus Gallacutalibacter</taxon>
    </lineage>
</organism>
<proteinExistence type="predicted"/>
<comment type="caution">
    <text evidence="2">The sequence shown here is derived from an EMBL/GenBank/DDBJ whole genome shotgun (WGS) entry which is preliminary data.</text>
</comment>
<sequence>MDVDLIFRIAAIGIIVAVLNQLLIRSGREEQALMTTLAGLIVVLMMVIQQIDALFQAIKSVFGL</sequence>
<name>A0A9D1DSD0_9FIRM</name>
<reference evidence="2" key="2">
    <citation type="journal article" date="2021" name="PeerJ">
        <title>Extensive microbial diversity within the chicken gut microbiome revealed by metagenomics and culture.</title>
        <authorList>
            <person name="Gilroy R."/>
            <person name="Ravi A."/>
            <person name="Getino M."/>
            <person name="Pursley I."/>
            <person name="Horton D.L."/>
            <person name="Alikhan N.F."/>
            <person name="Baker D."/>
            <person name="Gharbi K."/>
            <person name="Hall N."/>
            <person name="Watson M."/>
            <person name="Adriaenssens E.M."/>
            <person name="Foster-Nyarko E."/>
            <person name="Jarju S."/>
            <person name="Secka A."/>
            <person name="Antonio M."/>
            <person name="Oren A."/>
            <person name="Chaudhuri R.R."/>
            <person name="La Ragione R."/>
            <person name="Hildebrand F."/>
            <person name="Pallen M.J."/>
        </authorList>
    </citation>
    <scope>NUCLEOTIDE SEQUENCE</scope>
    <source>
        <strain evidence="2">ChiSjej1B19-7085</strain>
    </source>
</reference>
<keyword evidence="1" id="KW-0472">Membrane</keyword>
<feature type="transmembrane region" description="Helical" evidence="1">
    <location>
        <begin position="6"/>
        <end position="24"/>
    </location>
</feature>
<dbReference type="EMBL" id="DVHF01000128">
    <property type="protein sequence ID" value="HIR58036.1"/>
    <property type="molecule type" value="Genomic_DNA"/>
</dbReference>
<evidence type="ECO:0000313" key="2">
    <source>
        <dbReference type="EMBL" id="HIR58036.1"/>
    </source>
</evidence>
<dbReference type="InterPro" id="IPR009570">
    <property type="entry name" value="Spore_III_AC"/>
</dbReference>
<dbReference type="InterPro" id="IPR025664">
    <property type="entry name" value="Spore_III_AC/AD"/>
</dbReference>
<feature type="transmembrane region" description="Helical" evidence="1">
    <location>
        <begin position="36"/>
        <end position="58"/>
    </location>
</feature>
<keyword evidence="1" id="KW-0812">Transmembrane</keyword>
<evidence type="ECO:0000313" key="3">
    <source>
        <dbReference type="Proteomes" id="UP000886785"/>
    </source>
</evidence>
<dbReference type="NCBIfam" id="TIGR02848">
    <property type="entry name" value="spore_III_AC"/>
    <property type="match status" value="1"/>
</dbReference>
<protein>
    <submittedName>
        <fullName evidence="2">Stage III sporulation protein AC</fullName>
    </submittedName>
</protein>